<feature type="region of interest" description="Disordered" evidence="1">
    <location>
        <begin position="489"/>
        <end position="525"/>
    </location>
</feature>
<gene>
    <name evidence="2" type="ORF">KUF71_007212</name>
</gene>
<evidence type="ECO:0000313" key="3">
    <source>
        <dbReference type="Proteomes" id="UP001219518"/>
    </source>
</evidence>
<feature type="region of interest" description="Disordered" evidence="1">
    <location>
        <begin position="128"/>
        <end position="169"/>
    </location>
</feature>
<keyword evidence="3" id="KW-1185">Reference proteome</keyword>
<evidence type="ECO:0000313" key="2">
    <source>
        <dbReference type="EMBL" id="KAK3917737.1"/>
    </source>
</evidence>
<feature type="compositionally biased region" description="Low complexity" evidence="1">
    <location>
        <begin position="428"/>
        <end position="438"/>
    </location>
</feature>
<feature type="compositionally biased region" description="Basic and acidic residues" evidence="1">
    <location>
        <begin position="365"/>
        <end position="375"/>
    </location>
</feature>
<dbReference type="Proteomes" id="UP001219518">
    <property type="component" value="Unassembled WGS sequence"/>
</dbReference>
<feature type="region of interest" description="Disordered" evidence="1">
    <location>
        <begin position="351"/>
        <end position="475"/>
    </location>
</feature>
<dbReference type="AlphaFoldDB" id="A0AAE1LH12"/>
<proteinExistence type="predicted"/>
<feature type="compositionally biased region" description="Basic and acidic residues" evidence="1">
    <location>
        <begin position="387"/>
        <end position="421"/>
    </location>
</feature>
<dbReference type="EMBL" id="JAHWGI010000775">
    <property type="protein sequence ID" value="KAK3917737.1"/>
    <property type="molecule type" value="Genomic_DNA"/>
</dbReference>
<protein>
    <submittedName>
        <fullName evidence="2">Reticulocyte-binding protein 2-like protein a</fullName>
    </submittedName>
</protein>
<organism evidence="2 3">
    <name type="scientific">Frankliniella fusca</name>
    <dbReference type="NCBI Taxonomy" id="407009"/>
    <lineage>
        <taxon>Eukaryota</taxon>
        <taxon>Metazoa</taxon>
        <taxon>Ecdysozoa</taxon>
        <taxon>Arthropoda</taxon>
        <taxon>Hexapoda</taxon>
        <taxon>Insecta</taxon>
        <taxon>Pterygota</taxon>
        <taxon>Neoptera</taxon>
        <taxon>Paraneoptera</taxon>
        <taxon>Thysanoptera</taxon>
        <taxon>Terebrantia</taxon>
        <taxon>Thripoidea</taxon>
        <taxon>Thripidae</taxon>
        <taxon>Frankliniella</taxon>
    </lineage>
</organism>
<sequence>MDFMRVHRAVVDTGRLKLHLDSPDQKSQVCCPFTLQASADAGKFGANSVFVVARSAVTIELQPLGSIVCPALLQGVAQVCEDRISTARVLRAQCVLESDGSVVTMDGVHTVPMVPVVRNVVSPDGTWVSSEEATGGATSFCPEAVSPGRGSADRQDFGATPPNFQSRNFGCPNDAHDREVDRALYSFTLGLVQPSPLIDQRQCILVPGVVPFAPGTIELELENPTVNHVVIPRGSVVALVHPVGFADLQKFEPLDPSDFSAADRVGHPHSVTVASATVESVPPTDQADIQLEPRLPPLALDEALPEDLQALADRPSGGSWLQSRGPEWRVVNILLIYRLSSLRHVVSCAEPGAALPGVPRPAAKTAERAARDRASWAKFRARTKARRAQEREERQRAQERAERQRAQQQQRRERQRREQQRAPRRPAADQVRQAAPRRPAADLSRQAAPRRPAADAAAGLQQQTAPPQPPPDVLGQLVEGFNALAAQVHALHQRQWQQAAPQPPQPQWPSWPQGPAGPPGFYRPF</sequence>
<reference evidence="2" key="1">
    <citation type="submission" date="2021-07" db="EMBL/GenBank/DDBJ databases">
        <authorList>
            <person name="Catto M.A."/>
            <person name="Jacobson A."/>
            <person name="Kennedy G."/>
            <person name="Labadie P."/>
            <person name="Hunt B.G."/>
            <person name="Srinivasan R."/>
        </authorList>
    </citation>
    <scope>NUCLEOTIDE SEQUENCE</scope>
    <source>
        <strain evidence="2">PL_HMW_Pooled</strain>
        <tissue evidence="2">Head</tissue>
    </source>
</reference>
<feature type="compositionally biased region" description="Low complexity" evidence="1">
    <location>
        <begin position="447"/>
        <end position="465"/>
    </location>
</feature>
<comment type="caution">
    <text evidence="2">The sequence shown here is derived from an EMBL/GenBank/DDBJ whole genome shotgun (WGS) entry which is preliminary data.</text>
</comment>
<evidence type="ECO:0000256" key="1">
    <source>
        <dbReference type="SAM" id="MobiDB-lite"/>
    </source>
</evidence>
<reference evidence="2" key="2">
    <citation type="journal article" date="2023" name="BMC Genomics">
        <title>Pest status, molecular evolution, and epigenetic factors derived from the genome assembly of Frankliniella fusca, a thysanopteran phytovirus vector.</title>
        <authorList>
            <person name="Catto M.A."/>
            <person name="Labadie P.E."/>
            <person name="Jacobson A.L."/>
            <person name="Kennedy G.G."/>
            <person name="Srinivasan R."/>
            <person name="Hunt B.G."/>
        </authorList>
    </citation>
    <scope>NUCLEOTIDE SEQUENCE</scope>
    <source>
        <strain evidence="2">PL_HMW_Pooled</strain>
    </source>
</reference>
<name>A0AAE1LH12_9NEOP</name>
<accession>A0AAE1LH12</accession>